<name>A0AAW1KUG0_SAPOF</name>
<gene>
    <name evidence="2" type="ORF">RND81_05G033900</name>
</gene>
<evidence type="ECO:0000256" key="1">
    <source>
        <dbReference type="ARBA" id="ARBA00022729"/>
    </source>
</evidence>
<dbReference type="PANTHER" id="PTHR33470">
    <property type="entry name" value="OS01G0164075 PROTEIN"/>
    <property type="match status" value="1"/>
</dbReference>
<keyword evidence="1" id="KW-0732">Signal</keyword>
<dbReference type="Proteomes" id="UP001443914">
    <property type="component" value="Unassembled WGS sequence"/>
</dbReference>
<evidence type="ECO:0000313" key="2">
    <source>
        <dbReference type="EMBL" id="KAK9723915.1"/>
    </source>
</evidence>
<organism evidence="2 3">
    <name type="scientific">Saponaria officinalis</name>
    <name type="common">Common soapwort</name>
    <name type="synonym">Lychnis saponaria</name>
    <dbReference type="NCBI Taxonomy" id="3572"/>
    <lineage>
        <taxon>Eukaryota</taxon>
        <taxon>Viridiplantae</taxon>
        <taxon>Streptophyta</taxon>
        <taxon>Embryophyta</taxon>
        <taxon>Tracheophyta</taxon>
        <taxon>Spermatophyta</taxon>
        <taxon>Magnoliopsida</taxon>
        <taxon>eudicotyledons</taxon>
        <taxon>Gunneridae</taxon>
        <taxon>Pentapetalae</taxon>
        <taxon>Caryophyllales</taxon>
        <taxon>Caryophyllaceae</taxon>
        <taxon>Caryophylleae</taxon>
        <taxon>Saponaria</taxon>
    </lineage>
</organism>
<dbReference type="PANTHER" id="PTHR33470:SF29">
    <property type="entry name" value="POLLEN OLE E 1 ALLERGEN AND EXTENSIN FAMILY PROTEIN"/>
    <property type="match status" value="1"/>
</dbReference>
<dbReference type="AlphaFoldDB" id="A0AAW1KUG0"/>
<reference evidence="2" key="1">
    <citation type="submission" date="2024-03" db="EMBL/GenBank/DDBJ databases">
        <title>WGS assembly of Saponaria officinalis var. Norfolk2.</title>
        <authorList>
            <person name="Jenkins J."/>
            <person name="Shu S."/>
            <person name="Grimwood J."/>
            <person name="Barry K."/>
            <person name="Goodstein D."/>
            <person name="Schmutz J."/>
            <person name="Leebens-Mack J."/>
            <person name="Osbourn A."/>
        </authorList>
    </citation>
    <scope>NUCLEOTIDE SEQUENCE [LARGE SCALE GENOMIC DNA]</scope>
    <source>
        <strain evidence="2">JIC</strain>
    </source>
</reference>
<comment type="caution">
    <text evidence="2">The sequence shown here is derived from an EMBL/GenBank/DDBJ whole genome shotgun (WGS) entry which is preliminary data.</text>
</comment>
<keyword evidence="3" id="KW-1185">Reference proteome</keyword>
<dbReference type="EMBL" id="JBDFQZ010000005">
    <property type="protein sequence ID" value="KAK9723915.1"/>
    <property type="molecule type" value="Genomic_DNA"/>
</dbReference>
<evidence type="ECO:0000313" key="3">
    <source>
        <dbReference type="Proteomes" id="UP001443914"/>
    </source>
</evidence>
<dbReference type="GO" id="GO:0071944">
    <property type="term" value="C:cell periphery"/>
    <property type="evidence" value="ECO:0007669"/>
    <property type="project" value="TreeGrafter"/>
</dbReference>
<evidence type="ECO:0008006" key="4">
    <source>
        <dbReference type="Google" id="ProtNLM"/>
    </source>
</evidence>
<protein>
    <recommendedName>
        <fullName evidence="4">Pollen Ole e 1 allergen and extensin family protein</fullName>
    </recommendedName>
</protein>
<dbReference type="PROSITE" id="PS51257">
    <property type="entry name" value="PROKAR_LIPOPROTEIN"/>
    <property type="match status" value="1"/>
</dbReference>
<proteinExistence type="predicted"/>
<sequence length="169" mass="18650">MKMENVTMRSVMAMIMIMGCSFLIKVTIAKMDESKVIHVGGKVMCQDCTQDWNNWVKGSRPVKGSTVSVTCFEQNRVACYKSDTTDDDGEFNIVVEKTVFGKKLNPRNCVVRLVSSPGTSCNIATNFAGGKTGVKLRQPCVVYRDITKYMVGPFYYTTPACAAPDDATK</sequence>
<dbReference type="Pfam" id="PF01190">
    <property type="entry name" value="Pollen_Ole_e_1"/>
    <property type="match status" value="1"/>
</dbReference>
<accession>A0AAW1KUG0</accession>